<proteinExistence type="predicted"/>
<sequence>MACIVSAYYKIPSKKPHEWYLPYLLSWFRAAASNTVPVHFFTTEDVREELESLTDISRIQFHILPFEQLSALQLGRDFWHIQYVRDPERYHTPELGMIWYEKRHFIRRVMEIETGASAFIWCDAGCIRNDGCEEVAKELGRRVTTYEKGRMYLQCIKEPVKREFYQYPDEFIACGILAGDRGAWKEFIGLYEVTVFEYTAAGIPTISDQHLTSRCVYKRPDLFLLWKEDGKVDGTWFKFLELL</sequence>
<dbReference type="InterPro" id="IPR011735">
    <property type="entry name" value="WlaTC/HtrL_glycosyltransf"/>
</dbReference>
<name>A0A6C0BJG4_9ZZZZ</name>
<dbReference type="EMBL" id="MN739170">
    <property type="protein sequence ID" value="QHS92152.1"/>
    <property type="molecule type" value="Genomic_DNA"/>
</dbReference>
<accession>A0A6C0BJG4</accession>
<organism evidence="1">
    <name type="scientific">viral metagenome</name>
    <dbReference type="NCBI Taxonomy" id="1070528"/>
    <lineage>
        <taxon>unclassified sequences</taxon>
        <taxon>metagenomes</taxon>
        <taxon>organismal metagenomes</taxon>
    </lineage>
</organism>
<evidence type="ECO:0000313" key="1">
    <source>
        <dbReference type="EMBL" id="QHS92152.1"/>
    </source>
</evidence>
<reference evidence="1" key="1">
    <citation type="journal article" date="2020" name="Nature">
        <title>Giant virus diversity and host interactions through global metagenomics.</title>
        <authorList>
            <person name="Schulz F."/>
            <person name="Roux S."/>
            <person name="Paez-Espino D."/>
            <person name="Jungbluth S."/>
            <person name="Walsh D.A."/>
            <person name="Denef V.J."/>
            <person name="McMahon K.D."/>
            <person name="Konstantinidis K.T."/>
            <person name="Eloe-Fadrosh E.A."/>
            <person name="Kyrpides N.C."/>
            <person name="Woyke T."/>
        </authorList>
    </citation>
    <scope>NUCLEOTIDE SEQUENCE</scope>
    <source>
        <strain evidence="1">GVMAG-M-3300013285-6</strain>
    </source>
</reference>
<dbReference type="Pfam" id="PF09612">
    <property type="entry name" value="HtrL_YibB"/>
    <property type="match status" value="1"/>
</dbReference>
<evidence type="ECO:0008006" key="2">
    <source>
        <dbReference type="Google" id="ProtNLM"/>
    </source>
</evidence>
<dbReference type="AlphaFoldDB" id="A0A6C0BJG4"/>
<protein>
    <recommendedName>
        <fullName evidence="2">Glycosyltransferase</fullName>
    </recommendedName>
</protein>